<sequence length="339" mass="39084">MSTSIDTAAEVLEEYIRRLHSCLPMQATRDRYQEDKPGTRALDWLFRTGNNECISLIRQPGFMRAMVFCLTGESSDAFLWRWVRESPILRGYTAGNEKKTPNMWKSDVFRNLVGMSLANTFQGMLNLDRYARIHIPLTATGIWLTRQLSSEASHRITPKQFEQFLSALPFWKRNTQQSWMFDKARLMSWHPREPTGTLMLEFYRNARELDSADVFTRNLFDVKAEAIGQITMLWSSFVRTAQVLVREGKQREAHWLLDYARTRRPDVIGESATFRLSTRDSVKTAPAEEEGSYTALSGVESMVNGKMVPKIHTDIHNARISVYRSGRFSSATTKSRFAK</sequence>
<accession>A0AAJ0D6H0</accession>
<protein>
    <submittedName>
        <fullName evidence="1">Uncharacterized protein</fullName>
    </submittedName>
</protein>
<name>A0AAJ0D6H0_9PEZI</name>
<organism evidence="1 2">
    <name type="scientific">Extremus antarcticus</name>
    <dbReference type="NCBI Taxonomy" id="702011"/>
    <lineage>
        <taxon>Eukaryota</taxon>
        <taxon>Fungi</taxon>
        <taxon>Dikarya</taxon>
        <taxon>Ascomycota</taxon>
        <taxon>Pezizomycotina</taxon>
        <taxon>Dothideomycetes</taxon>
        <taxon>Dothideomycetidae</taxon>
        <taxon>Mycosphaerellales</taxon>
        <taxon>Extremaceae</taxon>
        <taxon>Extremus</taxon>
    </lineage>
</organism>
<dbReference type="Proteomes" id="UP001271007">
    <property type="component" value="Unassembled WGS sequence"/>
</dbReference>
<reference evidence="1" key="1">
    <citation type="submission" date="2023-04" db="EMBL/GenBank/DDBJ databases">
        <title>Black Yeasts Isolated from many extreme environments.</title>
        <authorList>
            <person name="Coleine C."/>
            <person name="Stajich J.E."/>
            <person name="Selbmann L."/>
        </authorList>
    </citation>
    <scope>NUCLEOTIDE SEQUENCE</scope>
    <source>
        <strain evidence="1">CCFEE 5312</strain>
    </source>
</reference>
<keyword evidence="2" id="KW-1185">Reference proteome</keyword>
<comment type="caution">
    <text evidence="1">The sequence shown here is derived from an EMBL/GenBank/DDBJ whole genome shotgun (WGS) entry which is preliminary data.</text>
</comment>
<dbReference type="AlphaFoldDB" id="A0AAJ0D6H0"/>
<proteinExistence type="predicted"/>
<evidence type="ECO:0000313" key="1">
    <source>
        <dbReference type="EMBL" id="KAK3047131.1"/>
    </source>
</evidence>
<dbReference type="EMBL" id="JAWDJX010000068">
    <property type="protein sequence ID" value="KAK3047131.1"/>
    <property type="molecule type" value="Genomic_DNA"/>
</dbReference>
<gene>
    <name evidence="1" type="ORF">LTR09_011463</name>
</gene>
<evidence type="ECO:0000313" key="2">
    <source>
        <dbReference type="Proteomes" id="UP001271007"/>
    </source>
</evidence>